<comment type="subcellular location">
    <subcellularLocation>
        <location evidence="1 6">Cell membrane</location>
        <topology evidence="1 6">Multi-pass membrane protein</topology>
    </subcellularLocation>
</comment>
<dbReference type="Proteomes" id="UP001595593">
    <property type="component" value="Unassembled WGS sequence"/>
</dbReference>
<dbReference type="InterPro" id="IPR000515">
    <property type="entry name" value="MetI-like"/>
</dbReference>
<dbReference type="SUPFAM" id="SSF161098">
    <property type="entry name" value="MetI-like"/>
    <property type="match status" value="1"/>
</dbReference>
<organism evidence="8 9">
    <name type="scientific">Teichococcus globiformis</name>
    <dbReference type="NCBI Taxonomy" id="2307229"/>
    <lineage>
        <taxon>Bacteria</taxon>
        <taxon>Pseudomonadati</taxon>
        <taxon>Pseudomonadota</taxon>
        <taxon>Alphaproteobacteria</taxon>
        <taxon>Acetobacterales</taxon>
        <taxon>Roseomonadaceae</taxon>
        <taxon>Roseomonas</taxon>
    </lineage>
</organism>
<evidence type="ECO:0000256" key="5">
    <source>
        <dbReference type="ARBA" id="ARBA00023136"/>
    </source>
</evidence>
<feature type="transmembrane region" description="Helical" evidence="6">
    <location>
        <begin position="30"/>
        <end position="53"/>
    </location>
</feature>
<protein>
    <submittedName>
        <fullName evidence="8">ABC transporter permease subunit</fullName>
    </submittedName>
</protein>
<keyword evidence="5 6" id="KW-0472">Membrane</keyword>
<dbReference type="InterPro" id="IPR035906">
    <property type="entry name" value="MetI-like_sf"/>
</dbReference>
<evidence type="ECO:0000256" key="4">
    <source>
        <dbReference type="ARBA" id="ARBA00022989"/>
    </source>
</evidence>
<name>A0ABV7G303_9PROT</name>
<dbReference type="PANTHER" id="PTHR30177:SF30">
    <property type="entry name" value="GLYCINE BETAINE UPTAKE SYSTEM PERMEASE PROTEIN YEHY"/>
    <property type="match status" value="1"/>
</dbReference>
<keyword evidence="3 6" id="KW-0812">Transmembrane</keyword>
<evidence type="ECO:0000313" key="9">
    <source>
        <dbReference type="Proteomes" id="UP001595593"/>
    </source>
</evidence>
<keyword evidence="9" id="KW-1185">Reference proteome</keyword>
<dbReference type="Pfam" id="PF00528">
    <property type="entry name" value="BPD_transp_1"/>
    <property type="match status" value="1"/>
</dbReference>
<reference evidence="9" key="1">
    <citation type="journal article" date="2019" name="Int. J. Syst. Evol. Microbiol.">
        <title>The Global Catalogue of Microorganisms (GCM) 10K type strain sequencing project: providing services to taxonomists for standard genome sequencing and annotation.</title>
        <authorList>
            <consortium name="The Broad Institute Genomics Platform"/>
            <consortium name="The Broad Institute Genome Sequencing Center for Infectious Disease"/>
            <person name="Wu L."/>
            <person name="Ma J."/>
        </authorList>
    </citation>
    <scope>NUCLEOTIDE SEQUENCE [LARGE SCALE GENOMIC DNA]</scope>
    <source>
        <strain evidence="9">KCTC 52094</strain>
    </source>
</reference>
<evidence type="ECO:0000256" key="1">
    <source>
        <dbReference type="ARBA" id="ARBA00004651"/>
    </source>
</evidence>
<comment type="similarity">
    <text evidence="6">Belongs to the binding-protein-dependent transport system permease family.</text>
</comment>
<proteinExistence type="inferred from homology"/>
<evidence type="ECO:0000256" key="6">
    <source>
        <dbReference type="RuleBase" id="RU363032"/>
    </source>
</evidence>
<dbReference type="Gene3D" id="1.10.3720.10">
    <property type="entry name" value="MetI-like"/>
    <property type="match status" value="1"/>
</dbReference>
<evidence type="ECO:0000313" key="8">
    <source>
        <dbReference type="EMBL" id="MFC3125871.1"/>
    </source>
</evidence>
<dbReference type="InterPro" id="IPR051204">
    <property type="entry name" value="ABC_transp_perm/SBD"/>
</dbReference>
<keyword evidence="4 6" id="KW-1133">Transmembrane helix</keyword>
<keyword evidence="2 6" id="KW-0813">Transport</keyword>
<feature type="transmembrane region" description="Helical" evidence="6">
    <location>
        <begin position="165"/>
        <end position="184"/>
    </location>
</feature>
<dbReference type="RefSeq" id="WP_379596841.1">
    <property type="nucleotide sequence ID" value="NZ_JBHRTN010000010.1"/>
</dbReference>
<evidence type="ECO:0000259" key="7">
    <source>
        <dbReference type="PROSITE" id="PS50928"/>
    </source>
</evidence>
<feature type="domain" description="ABC transmembrane type-1" evidence="7">
    <location>
        <begin position="1"/>
        <end position="184"/>
    </location>
</feature>
<feature type="transmembrane region" description="Helical" evidence="6">
    <location>
        <begin position="135"/>
        <end position="159"/>
    </location>
</feature>
<gene>
    <name evidence="8" type="ORF">ACFOD4_12450</name>
</gene>
<dbReference type="PANTHER" id="PTHR30177">
    <property type="entry name" value="GLYCINE BETAINE/L-PROLINE TRANSPORT SYSTEM PERMEASE PROTEIN PROW"/>
    <property type="match status" value="1"/>
</dbReference>
<evidence type="ECO:0000256" key="3">
    <source>
        <dbReference type="ARBA" id="ARBA00022692"/>
    </source>
</evidence>
<dbReference type="PROSITE" id="PS50928">
    <property type="entry name" value="ABC_TM1"/>
    <property type="match status" value="1"/>
</dbReference>
<sequence length="195" mass="19640">MLSLVIVVPLSLLALRYRRFEVLLTTFSRGIQVVPSIALFGLLMGPLAILANLTPHLRQWGISGIGPAPAMIGIAAYLLLPLASAVLTGIRVAPATLVEAAKGQGLSPVAILCKLQLPLGLGVLAGGLRVAAVQAVGLAALAALIGGGGYGTLIFQGIGQLATDLILLGVLPVVALSLMVDGLLSSAQTALEGSA</sequence>
<dbReference type="EMBL" id="JBHRTN010000010">
    <property type="protein sequence ID" value="MFC3125871.1"/>
    <property type="molecule type" value="Genomic_DNA"/>
</dbReference>
<comment type="caution">
    <text evidence="8">The sequence shown here is derived from an EMBL/GenBank/DDBJ whole genome shotgun (WGS) entry which is preliminary data.</text>
</comment>
<accession>A0ABV7G303</accession>
<evidence type="ECO:0000256" key="2">
    <source>
        <dbReference type="ARBA" id="ARBA00022448"/>
    </source>
</evidence>